<dbReference type="Pfam" id="PF25917">
    <property type="entry name" value="BSH_RND"/>
    <property type="match status" value="1"/>
</dbReference>
<dbReference type="InterPro" id="IPR058792">
    <property type="entry name" value="Beta-barrel_RND_2"/>
</dbReference>
<feature type="domain" description="Multidrug resistance protein MdtA-like barrel-sandwich hybrid" evidence="2">
    <location>
        <begin position="63"/>
        <end position="255"/>
    </location>
</feature>
<dbReference type="Gene3D" id="1.10.287.470">
    <property type="entry name" value="Helix hairpin bin"/>
    <property type="match status" value="1"/>
</dbReference>
<dbReference type="Gene3D" id="2.40.50.100">
    <property type="match status" value="1"/>
</dbReference>
<dbReference type="Pfam" id="PF25954">
    <property type="entry name" value="Beta-barrel_RND_2"/>
    <property type="match status" value="1"/>
</dbReference>
<dbReference type="Gene3D" id="2.40.30.170">
    <property type="match status" value="1"/>
</dbReference>
<keyword evidence="1" id="KW-1133">Transmembrane helix</keyword>
<keyword evidence="1" id="KW-0472">Membrane</keyword>
<comment type="caution">
    <text evidence="4">The sequence shown here is derived from an EMBL/GenBank/DDBJ whole genome shotgun (WGS) entry which is preliminary data.</text>
</comment>
<evidence type="ECO:0000259" key="2">
    <source>
        <dbReference type="Pfam" id="PF25917"/>
    </source>
</evidence>
<dbReference type="EMBL" id="CAJZAG010000002">
    <property type="protein sequence ID" value="CAG9166559.1"/>
    <property type="molecule type" value="Genomic_DNA"/>
</dbReference>
<evidence type="ECO:0000259" key="3">
    <source>
        <dbReference type="Pfam" id="PF25954"/>
    </source>
</evidence>
<dbReference type="RefSeq" id="WP_223982902.1">
    <property type="nucleotide sequence ID" value="NZ_CAJZAG010000002.1"/>
</dbReference>
<reference evidence="4 5" key="1">
    <citation type="submission" date="2021-08" db="EMBL/GenBank/DDBJ databases">
        <authorList>
            <person name="Peeters C."/>
        </authorList>
    </citation>
    <scope>NUCLEOTIDE SEQUENCE [LARGE SCALE GENOMIC DNA]</scope>
    <source>
        <strain evidence="4 5">LMG 32289</strain>
    </source>
</reference>
<gene>
    <name evidence="4" type="primary">emrA_3</name>
    <name evidence="4" type="ORF">LMG32289_01069</name>
</gene>
<dbReference type="InterPro" id="IPR050739">
    <property type="entry name" value="MFP"/>
</dbReference>
<dbReference type="SUPFAM" id="SSF111369">
    <property type="entry name" value="HlyD-like secretion proteins"/>
    <property type="match status" value="2"/>
</dbReference>
<dbReference type="PANTHER" id="PTHR30386">
    <property type="entry name" value="MEMBRANE FUSION SUBUNIT OF EMRAB-TOLC MULTIDRUG EFFLUX PUMP"/>
    <property type="match status" value="1"/>
</dbReference>
<organism evidence="4 5">
    <name type="scientific">Cupriavidus pampae</name>
    <dbReference type="NCBI Taxonomy" id="659251"/>
    <lineage>
        <taxon>Bacteria</taxon>
        <taxon>Pseudomonadati</taxon>
        <taxon>Pseudomonadota</taxon>
        <taxon>Betaproteobacteria</taxon>
        <taxon>Burkholderiales</taxon>
        <taxon>Burkholderiaceae</taxon>
        <taxon>Cupriavidus</taxon>
    </lineage>
</organism>
<keyword evidence="1" id="KW-0812">Transmembrane</keyword>
<evidence type="ECO:0000256" key="1">
    <source>
        <dbReference type="SAM" id="Phobius"/>
    </source>
</evidence>
<name>A0ABM8WGR7_9BURK</name>
<dbReference type="InterPro" id="IPR058625">
    <property type="entry name" value="MdtA-like_BSH"/>
</dbReference>
<evidence type="ECO:0000313" key="4">
    <source>
        <dbReference type="EMBL" id="CAG9166559.1"/>
    </source>
</evidence>
<dbReference type="PANTHER" id="PTHR30386:SF24">
    <property type="entry name" value="MULTIDRUG RESISTANCE EFFLUX PUMP"/>
    <property type="match status" value="1"/>
</dbReference>
<sequence length="360" mass="38471">MTDAAVPSSGWRPVRNGARTIVVVSVIVLAGCLAVLAAWRLPPFANAIQSTEDAYVRGEVTVMSSQVSGYVWQVMVRDYEQVQAGQPVAKIDDRIYRQRVEQARATLDLQQANLANHVQSLASRKAALASAEALSMTAQAQLERARADQRRAEDLVRDGSISIREADQTHAALRQAEAAVLQASAGRHGAAQDIRTVVVNRDGLAANVEGARAALHAAEIDLDNTVIRAPQTGQLGEVGVRTGQYVTNGTQLMSLVPPTMWVTANFKEAQTSRMMAGQAAWVTVDALDGARINGRVERIAPAAGSEFAVIRPDNATGNFTKIAQRISIRIRIAPDQPLAARLRPGMSVEASVDTSAEAGP</sequence>
<accession>A0ABM8WGR7</accession>
<protein>
    <submittedName>
        <fullName evidence="4">Colistin resistance protein EmrA</fullName>
    </submittedName>
</protein>
<proteinExistence type="predicted"/>
<dbReference type="PRINTS" id="PR01490">
    <property type="entry name" value="RTXTOXIND"/>
</dbReference>
<keyword evidence="5" id="KW-1185">Reference proteome</keyword>
<evidence type="ECO:0000313" key="5">
    <source>
        <dbReference type="Proteomes" id="UP000706525"/>
    </source>
</evidence>
<dbReference type="Proteomes" id="UP000706525">
    <property type="component" value="Unassembled WGS sequence"/>
</dbReference>
<feature type="transmembrane region" description="Helical" evidence="1">
    <location>
        <begin position="21"/>
        <end position="41"/>
    </location>
</feature>
<feature type="domain" description="CusB-like beta-barrel" evidence="3">
    <location>
        <begin position="259"/>
        <end position="303"/>
    </location>
</feature>